<accession>A0ABQ9UN87</accession>
<dbReference type="InterPro" id="IPR000913">
    <property type="entry name" value="NK2_rcpt"/>
</dbReference>
<dbReference type="InterPro" id="IPR017452">
    <property type="entry name" value="GPCR_Rhodpsn_7TM"/>
</dbReference>
<sequence>MGTCDVVTEANVSSGPESNTTGTTAFSMPGWQLALWATAYLALVLVAVTGNATVIWIILAHRRMRTVTNYFIVNLALADLCMAAFNATFNFVYASHNIWYFGRAFCYFQNLFPITAMFVSIYSMTAIAADRQEGPWGSWGGGGSLLTKPGLRGGDMYMAIVHPFQPRLSAPSTKAVIAGIWLVALALASPQCFYSTITMDQGATKCVVAWPEDSGGKTLLL</sequence>
<protein>
    <recommendedName>
        <fullName evidence="2">Substance-K receptor</fullName>
    </recommendedName>
    <alternativeName>
        <fullName evidence="15">NK-2 receptor</fullName>
    </alternativeName>
    <alternativeName>
        <fullName evidence="16">Neurokinin A receptor</fullName>
    </alternativeName>
    <alternativeName>
        <fullName evidence="14">Tachykinin receptor 2</fullName>
    </alternativeName>
</protein>
<evidence type="ECO:0000256" key="2">
    <source>
        <dbReference type="ARBA" id="ARBA00020168"/>
    </source>
</evidence>
<gene>
    <name evidence="19" type="primary">TACR2</name>
    <name evidence="19" type="ORF">P7K49_023975</name>
</gene>
<comment type="caution">
    <text evidence="19">The sequence shown here is derived from an EMBL/GenBank/DDBJ whole genome shotgun (WGS) entry which is preliminary data.</text>
</comment>
<name>A0ABQ9UN87_SAGOE</name>
<evidence type="ECO:0000256" key="5">
    <source>
        <dbReference type="ARBA" id="ARBA00022989"/>
    </source>
</evidence>
<dbReference type="EMBL" id="JASSZA010000011">
    <property type="protein sequence ID" value="KAK2098524.1"/>
    <property type="molecule type" value="Genomic_DNA"/>
</dbReference>
<keyword evidence="11" id="KW-0325">Glycoprotein</keyword>
<proteinExistence type="predicted"/>
<dbReference type="PRINTS" id="PR00244">
    <property type="entry name" value="NEUROKININR"/>
</dbReference>
<evidence type="ECO:0000256" key="17">
    <source>
        <dbReference type="SAM" id="Phobius"/>
    </source>
</evidence>
<evidence type="ECO:0000256" key="9">
    <source>
        <dbReference type="ARBA" id="ARBA00023157"/>
    </source>
</evidence>
<dbReference type="Pfam" id="PF00001">
    <property type="entry name" value="7tm_1"/>
    <property type="match status" value="1"/>
</dbReference>
<reference evidence="19 20" key="1">
    <citation type="submission" date="2023-05" db="EMBL/GenBank/DDBJ databases">
        <title>B98-5 Cell Line De Novo Hybrid Assembly: An Optical Mapping Approach.</title>
        <authorList>
            <person name="Kananen K."/>
            <person name="Auerbach J.A."/>
            <person name="Kautto E."/>
            <person name="Blachly J.S."/>
        </authorList>
    </citation>
    <scope>NUCLEOTIDE SEQUENCE [LARGE SCALE GENOMIC DNA]</scope>
    <source>
        <strain evidence="19">B95-8</strain>
        <tissue evidence="19">Cell line</tissue>
    </source>
</reference>
<evidence type="ECO:0000256" key="14">
    <source>
        <dbReference type="ARBA" id="ARBA00031716"/>
    </source>
</evidence>
<keyword evidence="3" id="KW-1003">Cell membrane</keyword>
<keyword evidence="8" id="KW-0564">Palmitate</keyword>
<dbReference type="Proteomes" id="UP001266305">
    <property type="component" value="Unassembled WGS sequence"/>
</dbReference>
<dbReference type="PRINTS" id="PR01025">
    <property type="entry name" value="NEUROKININ2R"/>
</dbReference>
<dbReference type="PANTHER" id="PTHR46925:SF3">
    <property type="entry name" value="SUBSTANCE-K RECEPTOR"/>
    <property type="match status" value="1"/>
</dbReference>
<evidence type="ECO:0000256" key="4">
    <source>
        <dbReference type="ARBA" id="ARBA00022692"/>
    </source>
</evidence>
<keyword evidence="9" id="KW-1015">Disulfide bond</keyword>
<keyword evidence="13" id="KW-0449">Lipoprotein</keyword>
<keyword evidence="7 17" id="KW-0472">Membrane</keyword>
<evidence type="ECO:0000256" key="3">
    <source>
        <dbReference type="ARBA" id="ARBA00022475"/>
    </source>
</evidence>
<evidence type="ECO:0000256" key="13">
    <source>
        <dbReference type="ARBA" id="ARBA00023288"/>
    </source>
</evidence>
<evidence type="ECO:0000259" key="18">
    <source>
        <dbReference type="PROSITE" id="PS50262"/>
    </source>
</evidence>
<feature type="transmembrane region" description="Helical" evidence="17">
    <location>
        <begin position="98"/>
        <end position="122"/>
    </location>
</feature>
<keyword evidence="20" id="KW-1185">Reference proteome</keyword>
<feature type="domain" description="G-protein coupled receptors family 1 profile" evidence="18">
    <location>
        <begin position="50"/>
        <end position="221"/>
    </location>
</feature>
<evidence type="ECO:0000256" key="10">
    <source>
        <dbReference type="ARBA" id="ARBA00023170"/>
    </source>
</evidence>
<evidence type="ECO:0000313" key="19">
    <source>
        <dbReference type="EMBL" id="KAK2098524.1"/>
    </source>
</evidence>
<dbReference type="PROSITE" id="PS50262">
    <property type="entry name" value="G_PROTEIN_RECEP_F1_2"/>
    <property type="match status" value="1"/>
</dbReference>
<comment type="subcellular location">
    <subcellularLocation>
        <location evidence="1">Cell membrane</location>
        <topology evidence="1">Multi-pass membrane protein</topology>
    </subcellularLocation>
</comment>
<evidence type="ECO:0000313" key="20">
    <source>
        <dbReference type="Proteomes" id="UP001266305"/>
    </source>
</evidence>
<feature type="transmembrane region" description="Helical" evidence="17">
    <location>
        <begin position="33"/>
        <end position="59"/>
    </location>
</feature>
<keyword evidence="12" id="KW-0807">Transducer</keyword>
<evidence type="ECO:0000256" key="7">
    <source>
        <dbReference type="ARBA" id="ARBA00023136"/>
    </source>
</evidence>
<dbReference type="SUPFAM" id="SSF81321">
    <property type="entry name" value="Family A G protein-coupled receptor-like"/>
    <property type="match status" value="1"/>
</dbReference>
<keyword evidence="5 17" id="KW-1133">Transmembrane helix</keyword>
<evidence type="ECO:0000256" key="8">
    <source>
        <dbReference type="ARBA" id="ARBA00023139"/>
    </source>
</evidence>
<keyword evidence="4 17" id="KW-0812">Transmembrane</keyword>
<dbReference type="Gene3D" id="1.20.1070.10">
    <property type="entry name" value="Rhodopsin 7-helix transmembrane proteins"/>
    <property type="match status" value="1"/>
</dbReference>
<evidence type="ECO:0000256" key="15">
    <source>
        <dbReference type="ARBA" id="ARBA00031796"/>
    </source>
</evidence>
<evidence type="ECO:0000256" key="11">
    <source>
        <dbReference type="ARBA" id="ARBA00023180"/>
    </source>
</evidence>
<evidence type="ECO:0000256" key="16">
    <source>
        <dbReference type="ARBA" id="ARBA00032219"/>
    </source>
</evidence>
<evidence type="ECO:0000256" key="12">
    <source>
        <dbReference type="ARBA" id="ARBA00023224"/>
    </source>
</evidence>
<dbReference type="InterPro" id="IPR001681">
    <property type="entry name" value="Neurokn_rcpt"/>
</dbReference>
<organism evidence="19 20">
    <name type="scientific">Saguinus oedipus</name>
    <name type="common">Cotton-top tamarin</name>
    <name type="synonym">Oedipomidas oedipus</name>
    <dbReference type="NCBI Taxonomy" id="9490"/>
    <lineage>
        <taxon>Eukaryota</taxon>
        <taxon>Metazoa</taxon>
        <taxon>Chordata</taxon>
        <taxon>Craniata</taxon>
        <taxon>Vertebrata</taxon>
        <taxon>Euteleostomi</taxon>
        <taxon>Mammalia</taxon>
        <taxon>Eutheria</taxon>
        <taxon>Euarchontoglires</taxon>
        <taxon>Primates</taxon>
        <taxon>Haplorrhini</taxon>
        <taxon>Platyrrhini</taxon>
        <taxon>Cebidae</taxon>
        <taxon>Callitrichinae</taxon>
        <taxon>Saguinus</taxon>
    </lineage>
</organism>
<dbReference type="PANTHER" id="PTHR46925">
    <property type="entry name" value="G-PROTEIN COUPLED RECEPTOR TKR-1-RELATED"/>
    <property type="match status" value="1"/>
</dbReference>
<dbReference type="InterPro" id="IPR000276">
    <property type="entry name" value="GPCR_Rhodpsn"/>
</dbReference>
<feature type="transmembrane region" description="Helical" evidence="17">
    <location>
        <begin position="71"/>
        <end position="92"/>
    </location>
</feature>
<keyword evidence="10 19" id="KW-0675">Receptor</keyword>
<evidence type="ECO:0000256" key="6">
    <source>
        <dbReference type="ARBA" id="ARBA00023040"/>
    </source>
</evidence>
<evidence type="ECO:0000256" key="1">
    <source>
        <dbReference type="ARBA" id="ARBA00004651"/>
    </source>
</evidence>
<keyword evidence="6" id="KW-0297">G-protein coupled receptor</keyword>
<dbReference type="PRINTS" id="PR00237">
    <property type="entry name" value="GPCRRHODOPSN"/>
</dbReference>